<reference evidence="1" key="1">
    <citation type="submission" date="2021-02" db="EMBL/GenBank/DDBJ databases">
        <authorList>
            <person name="Nowell W R."/>
        </authorList>
    </citation>
    <scope>NUCLEOTIDE SEQUENCE</scope>
</reference>
<dbReference type="AlphaFoldDB" id="A0A8S2RHI3"/>
<dbReference type="Proteomes" id="UP000676336">
    <property type="component" value="Unassembled WGS sequence"/>
</dbReference>
<sequence>HVITNDGVKPDPELTSSVKEFSQSFLGFTGYYRRFIQNYAKIAEPLLKQIRNT</sequence>
<proteinExistence type="predicted"/>
<dbReference type="EMBL" id="CAJOBI010012855">
    <property type="protein sequence ID" value="CAF4167785.1"/>
    <property type="molecule type" value="Genomic_DNA"/>
</dbReference>
<name>A0A8S2RHI3_9BILA</name>
<organism evidence="1 2">
    <name type="scientific">Rotaria magnacalcarata</name>
    <dbReference type="NCBI Taxonomy" id="392030"/>
    <lineage>
        <taxon>Eukaryota</taxon>
        <taxon>Metazoa</taxon>
        <taxon>Spiralia</taxon>
        <taxon>Gnathifera</taxon>
        <taxon>Rotifera</taxon>
        <taxon>Eurotatoria</taxon>
        <taxon>Bdelloidea</taxon>
        <taxon>Philodinida</taxon>
        <taxon>Philodinidae</taxon>
        <taxon>Rotaria</taxon>
    </lineage>
</organism>
<gene>
    <name evidence="1" type="ORF">SMN809_LOCUS20464</name>
</gene>
<evidence type="ECO:0000313" key="1">
    <source>
        <dbReference type="EMBL" id="CAF4167785.1"/>
    </source>
</evidence>
<accession>A0A8S2RHI3</accession>
<dbReference type="Gene3D" id="3.30.70.270">
    <property type="match status" value="1"/>
</dbReference>
<dbReference type="InterPro" id="IPR043128">
    <property type="entry name" value="Rev_trsase/Diguanyl_cyclase"/>
</dbReference>
<dbReference type="SUPFAM" id="SSF56672">
    <property type="entry name" value="DNA/RNA polymerases"/>
    <property type="match status" value="1"/>
</dbReference>
<dbReference type="InterPro" id="IPR043502">
    <property type="entry name" value="DNA/RNA_pol_sf"/>
</dbReference>
<protein>
    <submittedName>
        <fullName evidence="1">Uncharacterized protein</fullName>
    </submittedName>
</protein>
<evidence type="ECO:0000313" key="2">
    <source>
        <dbReference type="Proteomes" id="UP000676336"/>
    </source>
</evidence>
<feature type="non-terminal residue" evidence="1">
    <location>
        <position position="1"/>
    </location>
</feature>
<comment type="caution">
    <text evidence="1">The sequence shown here is derived from an EMBL/GenBank/DDBJ whole genome shotgun (WGS) entry which is preliminary data.</text>
</comment>